<evidence type="ECO:0000313" key="1">
    <source>
        <dbReference type="EMBL" id="MDC4239776.1"/>
    </source>
</evidence>
<dbReference type="Gene3D" id="3.40.109.10">
    <property type="entry name" value="NADH Oxidase"/>
    <property type="match status" value="1"/>
</dbReference>
<sequence>MLTKQLLEKGSKVYGIEPNAIAETNLKNFSKFTSVNGSAENTTIYDNSIDSIIRKSIEDVKAYFSSVQAHIIVIMPEDSNEVLKEEDYAANWALIQNFQLAAWERGLGVFWKRDTYL</sequence>
<reference evidence="1" key="1">
    <citation type="submission" date="2022-05" db="EMBL/GenBank/DDBJ databases">
        <title>Draft genome sequence of Clostridium tertium strain CP3 isolated from Peru.</title>
        <authorList>
            <person name="Hurtado R."/>
            <person name="Lima L."/>
            <person name="Sousa T."/>
            <person name="Jaiswal A.K."/>
            <person name="Tiwari S."/>
            <person name="Maturrano L."/>
            <person name="Brenig B."/>
            <person name="Azevedo V."/>
        </authorList>
    </citation>
    <scope>NUCLEOTIDE SEQUENCE</scope>
    <source>
        <strain evidence="1">CP3</strain>
    </source>
</reference>
<accession>A0A9X3XK32</accession>
<protein>
    <submittedName>
        <fullName evidence="1">Uncharacterized protein</fullName>
    </submittedName>
</protein>
<dbReference type="InterPro" id="IPR000415">
    <property type="entry name" value="Nitroreductase-like"/>
</dbReference>
<keyword evidence="2" id="KW-1185">Reference proteome</keyword>
<dbReference type="SUPFAM" id="SSF55469">
    <property type="entry name" value="FMN-dependent nitroreductase-like"/>
    <property type="match status" value="1"/>
</dbReference>
<evidence type="ECO:0000313" key="2">
    <source>
        <dbReference type="Proteomes" id="UP001141183"/>
    </source>
</evidence>
<dbReference type="GO" id="GO:0016491">
    <property type="term" value="F:oxidoreductase activity"/>
    <property type="evidence" value="ECO:0007669"/>
    <property type="project" value="InterPro"/>
</dbReference>
<name>A0A9X3XK32_9CLOT</name>
<comment type="caution">
    <text evidence="1">The sequence shown here is derived from an EMBL/GenBank/DDBJ whole genome shotgun (WGS) entry which is preliminary data.</text>
</comment>
<gene>
    <name evidence="1" type="ORF">NE398_06315</name>
</gene>
<proteinExistence type="predicted"/>
<dbReference type="AlphaFoldDB" id="A0A9X3XK32"/>
<organism evidence="1 2">
    <name type="scientific">Clostridium tertium</name>
    <dbReference type="NCBI Taxonomy" id="1559"/>
    <lineage>
        <taxon>Bacteria</taxon>
        <taxon>Bacillati</taxon>
        <taxon>Bacillota</taxon>
        <taxon>Clostridia</taxon>
        <taxon>Eubacteriales</taxon>
        <taxon>Clostridiaceae</taxon>
        <taxon>Clostridium</taxon>
    </lineage>
</organism>
<dbReference type="Proteomes" id="UP001141183">
    <property type="component" value="Unassembled WGS sequence"/>
</dbReference>
<dbReference type="EMBL" id="JAMRYU010000005">
    <property type="protein sequence ID" value="MDC4239776.1"/>
    <property type="molecule type" value="Genomic_DNA"/>
</dbReference>